<accession>A0ACB9HT09</accession>
<dbReference type="Proteomes" id="UP001056120">
    <property type="component" value="Linkage Group LG11"/>
</dbReference>
<proteinExistence type="predicted"/>
<sequence length="245" mass="26142">MTSLRFLLLSCILLISPQILIQAQQPYVGNSTTDSSNTNASPSVLGYACNGVNQTCQAYLTFRSNPPYNTVVSISNLLNANATQLSQVNSISESSTFGTARAHQSGDTLLLIANNTFQGMSTCHAIQNETSDPTAHLIQDSGLTVPLRCACPTEKQAAAGVSYLLSYLITWGQTVSGISAEFETQTGLTLEANELSANDFIYPFTTLLVPLSNPPKRFQTIAPPPATSVNDHKSVYMLVGILGGM</sequence>
<dbReference type="EMBL" id="CM042028">
    <property type="protein sequence ID" value="KAI3799059.1"/>
    <property type="molecule type" value="Genomic_DNA"/>
</dbReference>
<comment type="caution">
    <text evidence="1">The sequence shown here is derived from an EMBL/GenBank/DDBJ whole genome shotgun (WGS) entry which is preliminary data.</text>
</comment>
<reference evidence="2" key="1">
    <citation type="journal article" date="2022" name="Mol. Ecol. Resour.">
        <title>The genomes of chicory, endive, great burdock and yacon provide insights into Asteraceae palaeo-polyploidization history and plant inulin production.</title>
        <authorList>
            <person name="Fan W."/>
            <person name="Wang S."/>
            <person name="Wang H."/>
            <person name="Wang A."/>
            <person name="Jiang F."/>
            <person name="Liu H."/>
            <person name="Zhao H."/>
            <person name="Xu D."/>
            <person name="Zhang Y."/>
        </authorList>
    </citation>
    <scope>NUCLEOTIDE SEQUENCE [LARGE SCALE GENOMIC DNA]</scope>
    <source>
        <strain evidence="2">cv. Yunnan</strain>
    </source>
</reference>
<name>A0ACB9HT09_9ASTR</name>
<evidence type="ECO:0000313" key="1">
    <source>
        <dbReference type="EMBL" id="KAI3799059.1"/>
    </source>
</evidence>
<keyword evidence="2" id="KW-1185">Reference proteome</keyword>
<reference evidence="1 2" key="2">
    <citation type="journal article" date="2022" name="Mol. Ecol. Resour.">
        <title>The genomes of chicory, endive, great burdock and yacon provide insights into Asteraceae paleo-polyploidization history and plant inulin production.</title>
        <authorList>
            <person name="Fan W."/>
            <person name="Wang S."/>
            <person name="Wang H."/>
            <person name="Wang A."/>
            <person name="Jiang F."/>
            <person name="Liu H."/>
            <person name="Zhao H."/>
            <person name="Xu D."/>
            <person name="Zhang Y."/>
        </authorList>
    </citation>
    <scope>NUCLEOTIDE SEQUENCE [LARGE SCALE GENOMIC DNA]</scope>
    <source>
        <strain evidence="2">cv. Yunnan</strain>
        <tissue evidence="1">Leaves</tissue>
    </source>
</reference>
<protein>
    <submittedName>
        <fullName evidence="1">Uncharacterized protein</fullName>
    </submittedName>
</protein>
<organism evidence="1 2">
    <name type="scientific">Smallanthus sonchifolius</name>
    <dbReference type="NCBI Taxonomy" id="185202"/>
    <lineage>
        <taxon>Eukaryota</taxon>
        <taxon>Viridiplantae</taxon>
        <taxon>Streptophyta</taxon>
        <taxon>Embryophyta</taxon>
        <taxon>Tracheophyta</taxon>
        <taxon>Spermatophyta</taxon>
        <taxon>Magnoliopsida</taxon>
        <taxon>eudicotyledons</taxon>
        <taxon>Gunneridae</taxon>
        <taxon>Pentapetalae</taxon>
        <taxon>asterids</taxon>
        <taxon>campanulids</taxon>
        <taxon>Asterales</taxon>
        <taxon>Asteraceae</taxon>
        <taxon>Asteroideae</taxon>
        <taxon>Heliantheae alliance</taxon>
        <taxon>Millerieae</taxon>
        <taxon>Smallanthus</taxon>
    </lineage>
</organism>
<gene>
    <name evidence="1" type="ORF">L1987_34348</name>
</gene>
<evidence type="ECO:0000313" key="2">
    <source>
        <dbReference type="Proteomes" id="UP001056120"/>
    </source>
</evidence>